<sequence>MVDPHSRASVNVTLDEQLLPRLAACVGATTSLTAYRRVDLSRRELTPQDISLVEQAIQAAVEDTAAELQLCRFRPQPSVLISLVLRENARLGDEGVAAVVDQLLLRTPLHLQGLSLAAVGAGDAGVARLAAALGDPSRRISLLSLDLSNNLLGRGACVALANFLAAPAANLTDLNLSQNPIADDGACELARGLMSNISLETLNLGYARIGTMGVRTFAACVAMQTGLRQLSLTGNRLRAADGALAAQLLLSSGVGLSHLNLSEMDIGPATANAIAAVLSREQAWPTPPPDFASFSRVGQTLLDAPNASQYPPQGLALKHLRLERVMLGDGSALARALRSPYCQLEKLWLSGNGLQDDTAYALATSICCSVCQLLLLHLANNRFRAIGLLTLLDSVHSGSKLEDLFIGGNLLSSEECDKLSERARLKGPLPRLHTATMLQN</sequence>
<dbReference type="Pfam" id="PF13516">
    <property type="entry name" value="LRR_6"/>
    <property type="match status" value="2"/>
</dbReference>
<dbReference type="Gene3D" id="3.80.10.10">
    <property type="entry name" value="Ribonuclease Inhibitor"/>
    <property type="match status" value="2"/>
</dbReference>
<evidence type="ECO:0000256" key="2">
    <source>
        <dbReference type="ARBA" id="ARBA00022614"/>
    </source>
</evidence>
<accession>A0AB34JU14</accession>
<name>A0AB34JU14_PRYPA</name>
<proteinExistence type="predicted"/>
<dbReference type="Proteomes" id="UP001515480">
    <property type="component" value="Unassembled WGS sequence"/>
</dbReference>
<dbReference type="GO" id="GO:0005096">
    <property type="term" value="F:GTPase activator activity"/>
    <property type="evidence" value="ECO:0007669"/>
    <property type="project" value="UniProtKB-KW"/>
</dbReference>
<evidence type="ECO:0008006" key="6">
    <source>
        <dbReference type="Google" id="ProtNLM"/>
    </source>
</evidence>
<dbReference type="InterPro" id="IPR027038">
    <property type="entry name" value="RanGap"/>
</dbReference>
<dbReference type="PANTHER" id="PTHR24113">
    <property type="entry name" value="RAN GTPASE-ACTIVATING PROTEIN 1"/>
    <property type="match status" value="1"/>
</dbReference>
<dbReference type="InterPro" id="IPR032675">
    <property type="entry name" value="LRR_dom_sf"/>
</dbReference>
<dbReference type="GO" id="GO:0005634">
    <property type="term" value="C:nucleus"/>
    <property type="evidence" value="ECO:0007669"/>
    <property type="project" value="TreeGrafter"/>
</dbReference>
<evidence type="ECO:0000313" key="5">
    <source>
        <dbReference type="Proteomes" id="UP001515480"/>
    </source>
</evidence>
<evidence type="ECO:0000256" key="1">
    <source>
        <dbReference type="ARBA" id="ARBA00022468"/>
    </source>
</evidence>
<organism evidence="4 5">
    <name type="scientific">Prymnesium parvum</name>
    <name type="common">Toxic golden alga</name>
    <dbReference type="NCBI Taxonomy" id="97485"/>
    <lineage>
        <taxon>Eukaryota</taxon>
        <taxon>Haptista</taxon>
        <taxon>Haptophyta</taxon>
        <taxon>Prymnesiophyceae</taxon>
        <taxon>Prymnesiales</taxon>
        <taxon>Prymnesiaceae</taxon>
        <taxon>Prymnesium</taxon>
    </lineage>
</organism>
<keyword evidence="5" id="KW-1185">Reference proteome</keyword>
<dbReference type="GO" id="GO:0048471">
    <property type="term" value="C:perinuclear region of cytoplasm"/>
    <property type="evidence" value="ECO:0007669"/>
    <property type="project" value="TreeGrafter"/>
</dbReference>
<dbReference type="GO" id="GO:0005829">
    <property type="term" value="C:cytosol"/>
    <property type="evidence" value="ECO:0007669"/>
    <property type="project" value="TreeGrafter"/>
</dbReference>
<dbReference type="GO" id="GO:0006913">
    <property type="term" value="P:nucleocytoplasmic transport"/>
    <property type="evidence" value="ECO:0007669"/>
    <property type="project" value="TreeGrafter"/>
</dbReference>
<keyword evidence="3" id="KW-0677">Repeat</keyword>
<dbReference type="SMART" id="SM00368">
    <property type="entry name" value="LRR_RI"/>
    <property type="match status" value="8"/>
</dbReference>
<evidence type="ECO:0000313" key="4">
    <source>
        <dbReference type="EMBL" id="KAL1525345.1"/>
    </source>
</evidence>
<dbReference type="EMBL" id="JBGBPQ010000004">
    <property type="protein sequence ID" value="KAL1525345.1"/>
    <property type="molecule type" value="Genomic_DNA"/>
</dbReference>
<comment type="caution">
    <text evidence="4">The sequence shown here is derived from an EMBL/GenBank/DDBJ whole genome shotgun (WGS) entry which is preliminary data.</text>
</comment>
<dbReference type="SUPFAM" id="SSF52047">
    <property type="entry name" value="RNI-like"/>
    <property type="match status" value="2"/>
</dbReference>
<evidence type="ECO:0000256" key="3">
    <source>
        <dbReference type="ARBA" id="ARBA00022737"/>
    </source>
</evidence>
<gene>
    <name evidence="4" type="ORF">AB1Y20_020205</name>
</gene>
<dbReference type="InterPro" id="IPR001611">
    <property type="entry name" value="Leu-rich_rpt"/>
</dbReference>
<dbReference type="GO" id="GO:0031267">
    <property type="term" value="F:small GTPase binding"/>
    <property type="evidence" value="ECO:0007669"/>
    <property type="project" value="TreeGrafter"/>
</dbReference>
<dbReference type="PANTHER" id="PTHR24113:SF12">
    <property type="entry name" value="RAN GTPASE-ACTIVATING PROTEIN 1"/>
    <property type="match status" value="1"/>
</dbReference>
<reference evidence="4 5" key="1">
    <citation type="journal article" date="2024" name="Science">
        <title>Giant polyketide synthase enzymes in the biosynthesis of giant marine polyether toxins.</title>
        <authorList>
            <person name="Fallon T.R."/>
            <person name="Shende V.V."/>
            <person name="Wierzbicki I.H."/>
            <person name="Pendleton A.L."/>
            <person name="Watervoot N.F."/>
            <person name="Auber R.P."/>
            <person name="Gonzalez D.J."/>
            <person name="Wisecaver J.H."/>
            <person name="Moore B.S."/>
        </authorList>
    </citation>
    <scope>NUCLEOTIDE SEQUENCE [LARGE SCALE GENOMIC DNA]</scope>
    <source>
        <strain evidence="4 5">12B1</strain>
    </source>
</reference>
<protein>
    <recommendedName>
        <fullName evidence="6">Distal membrane arm assembly complex 2-like protein</fullName>
    </recommendedName>
</protein>
<keyword evidence="1" id="KW-0343">GTPase activation</keyword>
<dbReference type="AlphaFoldDB" id="A0AB34JU14"/>
<keyword evidence="2" id="KW-0433">Leucine-rich repeat</keyword>